<evidence type="ECO:0000313" key="14">
    <source>
        <dbReference type="Proteomes" id="UP000029590"/>
    </source>
</evidence>
<gene>
    <name evidence="13" type="ORF">DM48_3338</name>
</gene>
<evidence type="ECO:0000256" key="4">
    <source>
        <dbReference type="ARBA" id="ARBA00022829"/>
    </source>
</evidence>
<feature type="domain" description="Tyr recombinase" evidence="11">
    <location>
        <begin position="470"/>
        <end position="709"/>
    </location>
</feature>
<protein>
    <submittedName>
        <fullName evidence="13">Phage integrase family protein</fullName>
    </submittedName>
</protein>
<dbReference type="PANTHER" id="PTHR30349">
    <property type="entry name" value="PHAGE INTEGRASE-RELATED"/>
    <property type="match status" value="1"/>
</dbReference>
<evidence type="ECO:0000256" key="10">
    <source>
        <dbReference type="SAM" id="MobiDB-lite"/>
    </source>
</evidence>
<dbReference type="RefSeq" id="WP_036047848.1">
    <property type="nucleotide sequence ID" value="NZ_CADEVY010000012.1"/>
</dbReference>
<dbReference type="SUPFAM" id="SSF56349">
    <property type="entry name" value="DNA breaking-rejoining enzymes"/>
    <property type="match status" value="1"/>
</dbReference>
<dbReference type="KEGG" id="bgo:BM43_7529"/>
<proteinExistence type="predicted"/>
<dbReference type="GO" id="GO:0003677">
    <property type="term" value="F:DNA binding"/>
    <property type="evidence" value="ECO:0007669"/>
    <property type="project" value="UniProtKB-UniRule"/>
</dbReference>
<dbReference type="InterPro" id="IPR011010">
    <property type="entry name" value="DNA_brk_join_enz"/>
</dbReference>
<comment type="caution">
    <text evidence="13">The sequence shown here is derived from an EMBL/GenBank/DDBJ whole genome shotgun (WGS) entry which is preliminary data.</text>
</comment>
<evidence type="ECO:0000259" key="11">
    <source>
        <dbReference type="PROSITE" id="PS51898"/>
    </source>
</evidence>
<dbReference type="GO" id="GO:0006310">
    <property type="term" value="P:DNA recombination"/>
    <property type="evidence" value="ECO:0007669"/>
    <property type="project" value="UniProtKB-KW"/>
</dbReference>
<reference evidence="13 14" key="1">
    <citation type="submission" date="2014-04" db="EMBL/GenBank/DDBJ databases">
        <authorList>
            <person name="Bishop-Lilly K.A."/>
            <person name="Broomall S.M."/>
            <person name="Chain P.S."/>
            <person name="Chertkov O."/>
            <person name="Coyne S.R."/>
            <person name="Daligault H.E."/>
            <person name="Davenport K.W."/>
            <person name="Erkkila T."/>
            <person name="Frey K.G."/>
            <person name="Gibbons H.S."/>
            <person name="Gu W."/>
            <person name="Jaissle J."/>
            <person name="Johnson S.L."/>
            <person name="Koroleva G.I."/>
            <person name="Ladner J.T."/>
            <person name="Lo C.-C."/>
            <person name="Minogue T.D."/>
            <person name="Munk C."/>
            <person name="Palacios G.F."/>
            <person name="Redden C.L."/>
            <person name="Rosenzweig C.N."/>
            <person name="Scholz M.B."/>
            <person name="Teshima H."/>
            <person name="Xu Y."/>
        </authorList>
    </citation>
    <scope>NUCLEOTIDE SEQUENCE [LARGE SCALE GENOMIC DNA]</scope>
    <source>
        <strain evidence="14">gladioli</strain>
    </source>
</reference>
<dbReference type="CDD" id="cd00397">
    <property type="entry name" value="DNA_BRE_C"/>
    <property type="match status" value="1"/>
</dbReference>
<dbReference type="Gene3D" id="1.10.443.10">
    <property type="entry name" value="Intergrase catalytic core"/>
    <property type="match status" value="1"/>
</dbReference>
<dbReference type="PANTHER" id="PTHR30349:SF77">
    <property type="entry name" value="TYROSINE RECOMBINASE XERC"/>
    <property type="match status" value="1"/>
</dbReference>
<name>A0AAW3F7D9_BURGA</name>
<evidence type="ECO:0000256" key="5">
    <source>
        <dbReference type="ARBA" id="ARBA00022908"/>
    </source>
</evidence>
<evidence type="ECO:0000313" key="13">
    <source>
        <dbReference type="EMBL" id="KGC16739.1"/>
    </source>
</evidence>
<dbReference type="InterPro" id="IPR013762">
    <property type="entry name" value="Integrase-like_cat_sf"/>
</dbReference>
<dbReference type="Proteomes" id="UP000029590">
    <property type="component" value="Unassembled WGS sequence"/>
</dbReference>
<dbReference type="PROSITE" id="PS51900">
    <property type="entry name" value="CB"/>
    <property type="match status" value="1"/>
</dbReference>
<feature type="domain" description="Core-binding (CB)" evidence="12">
    <location>
        <begin position="327"/>
        <end position="433"/>
    </location>
</feature>
<dbReference type="InterPro" id="IPR022169">
    <property type="entry name" value="DUF3701"/>
</dbReference>
<dbReference type="Pfam" id="PF00589">
    <property type="entry name" value="Phage_integrase"/>
    <property type="match status" value="1"/>
</dbReference>
<evidence type="ECO:0000256" key="3">
    <source>
        <dbReference type="ARBA" id="ARBA00022618"/>
    </source>
</evidence>
<dbReference type="InterPro" id="IPR044068">
    <property type="entry name" value="CB"/>
</dbReference>
<dbReference type="GO" id="GO:0005737">
    <property type="term" value="C:cytoplasm"/>
    <property type="evidence" value="ECO:0007669"/>
    <property type="project" value="UniProtKB-SubCell"/>
</dbReference>
<dbReference type="InterPro" id="IPR010998">
    <property type="entry name" value="Integrase_recombinase_N"/>
</dbReference>
<keyword evidence="8" id="KW-0131">Cell cycle</keyword>
<keyword evidence="7" id="KW-0233">DNA recombination</keyword>
<comment type="subcellular location">
    <subcellularLocation>
        <location evidence="1">Cytoplasm</location>
    </subcellularLocation>
</comment>
<evidence type="ECO:0000256" key="8">
    <source>
        <dbReference type="ARBA" id="ARBA00023306"/>
    </source>
</evidence>
<dbReference type="Gene3D" id="1.10.150.130">
    <property type="match status" value="1"/>
</dbReference>
<keyword evidence="5" id="KW-0229">DNA integration</keyword>
<dbReference type="Pfam" id="PF12482">
    <property type="entry name" value="DUF3701"/>
    <property type="match status" value="1"/>
</dbReference>
<dbReference type="InterPro" id="IPR002104">
    <property type="entry name" value="Integrase_catalytic"/>
</dbReference>
<dbReference type="PROSITE" id="PS51898">
    <property type="entry name" value="TYR_RECOMBINASE"/>
    <property type="match status" value="1"/>
</dbReference>
<evidence type="ECO:0000256" key="6">
    <source>
        <dbReference type="ARBA" id="ARBA00023125"/>
    </source>
</evidence>
<evidence type="ECO:0000259" key="12">
    <source>
        <dbReference type="PROSITE" id="PS51900"/>
    </source>
</evidence>
<keyword evidence="2" id="KW-0963">Cytoplasm</keyword>
<dbReference type="InterPro" id="IPR050090">
    <property type="entry name" value="Tyrosine_recombinase_XerCD"/>
</dbReference>
<accession>A0AAW3F7D9</accession>
<dbReference type="GO" id="GO:0051301">
    <property type="term" value="P:cell division"/>
    <property type="evidence" value="ECO:0007669"/>
    <property type="project" value="UniProtKB-KW"/>
</dbReference>
<dbReference type="EMBL" id="JPGG01000015">
    <property type="protein sequence ID" value="KGC16739.1"/>
    <property type="molecule type" value="Genomic_DNA"/>
</dbReference>
<evidence type="ECO:0000256" key="9">
    <source>
        <dbReference type="PROSITE-ProRule" id="PRU01248"/>
    </source>
</evidence>
<keyword evidence="6 9" id="KW-0238">DNA-binding</keyword>
<dbReference type="GO" id="GO:0015074">
    <property type="term" value="P:DNA integration"/>
    <property type="evidence" value="ECO:0007669"/>
    <property type="project" value="UniProtKB-KW"/>
</dbReference>
<evidence type="ECO:0000256" key="2">
    <source>
        <dbReference type="ARBA" id="ARBA00022490"/>
    </source>
</evidence>
<dbReference type="AlphaFoldDB" id="A0AAW3F7D9"/>
<evidence type="ECO:0000256" key="1">
    <source>
        <dbReference type="ARBA" id="ARBA00004496"/>
    </source>
</evidence>
<organism evidence="13 14">
    <name type="scientific">Burkholderia gladioli</name>
    <name type="common">Pseudomonas marginata</name>
    <name type="synonym">Phytomonas marginata</name>
    <dbReference type="NCBI Taxonomy" id="28095"/>
    <lineage>
        <taxon>Bacteria</taxon>
        <taxon>Pseudomonadati</taxon>
        <taxon>Pseudomonadota</taxon>
        <taxon>Betaproteobacteria</taxon>
        <taxon>Burkholderiales</taxon>
        <taxon>Burkholderiaceae</taxon>
        <taxon>Burkholderia</taxon>
    </lineage>
</organism>
<evidence type="ECO:0000256" key="7">
    <source>
        <dbReference type="ARBA" id="ARBA00023172"/>
    </source>
</evidence>
<keyword evidence="4" id="KW-0159">Chromosome partition</keyword>
<feature type="region of interest" description="Disordered" evidence="10">
    <location>
        <begin position="1"/>
        <end position="38"/>
    </location>
</feature>
<sequence>MPTHDDPDVLDVDFRDLPAAPPRATPPAGRRPARSRRAQREAAAARRIGLQHLAFFRGYLEGLDLAELADQYLEFGRDARKAAATRTWLITAFVAAARKRQDFATARLLAIRPAALTALSAAPAAHTPARATPSLEDFAAEHDPDGFYTEKELLDLFATRHAGADADAGATLRRQQRNARLRARQMAALEALARLVVEDPRPEHHVLGWFDTTVALRLADVGLTTIGKLVETINAVGYRWYRRVPRLGEIGARRITAWLAHYGDVAGLQLAAGAQTHPSESALPVPRLAPAGPVTAIVPLERFLLPPELDGSHGAHRNRVKNNSRAHNDREAIDFWLADYENPHTRQRYRTEAERLLLWAILVKRKALSSLDTDDARDYINGFLVDPQPASQWVMAGTAPRDALDWRPFRGPLSVKSRQDALSALKKFFGELVDAQYLDHNAFAKVRVFTGTTPDAAGNERRVAAKSRLRIERGLTADAWRFAMRVLETMPDTVAAARMRFVLGFAYSTGLRRAELCGAFTDDVQERYAGAELGTIRLLRVVGKRAKERFVPLVPAVLDLMGDYLASRGLPRDPLACPAATPLIPALLSNTEIGEIRRAAKANHTDPAPELAARARQTGPIHPVQLYKAIKQFFATATAAALREDSPHARAFSAASPHWLRHTFVSHALANGMSLESARNFAGHDSLDTTSIYATAELGRQYREAEVFLRTASA</sequence>
<keyword evidence="3" id="KW-0132">Cell division</keyword>
<dbReference type="GO" id="GO:0007059">
    <property type="term" value="P:chromosome segregation"/>
    <property type="evidence" value="ECO:0007669"/>
    <property type="project" value="UniProtKB-KW"/>
</dbReference>
<feature type="compositionally biased region" description="Basic and acidic residues" evidence="10">
    <location>
        <begin position="1"/>
        <end position="16"/>
    </location>
</feature>